<evidence type="ECO:0000313" key="2">
    <source>
        <dbReference type="Proteomes" id="UP000269001"/>
    </source>
</evidence>
<keyword evidence="2" id="KW-1185">Reference proteome</keyword>
<reference evidence="1 2" key="1">
    <citation type="submission" date="2018-09" db="EMBL/GenBank/DDBJ databases">
        <title>The draft genome of Acinetobacter spp. strains.</title>
        <authorList>
            <person name="Qin J."/>
            <person name="Feng Y."/>
            <person name="Zong Z."/>
        </authorList>
    </citation>
    <scope>NUCLEOTIDE SEQUENCE [LARGE SCALE GENOMIC DNA]</scope>
    <source>
        <strain evidence="1 2">WCHAc060096</strain>
    </source>
</reference>
<evidence type="ECO:0008006" key="3">
    <source>
        <dbReference type="Google" id="ProtNLM"/>
    </source>
</evidence>
<dbReference type="Gene3D" id="3.40.50.300">
    <property type="entry name" value="P-loop containing nucleotide triphosphate hydrolases"/>
    <property type="match status" value="1"/>
</dbReference>
<proteinExistence type="predicted"/>
<comment type="caution">
    <text evidence="1">The sequence shown here is derived from an EMBL/GenBank/DDBJ whole genome shotgun (WGS) entry which is preliminary data.</text>
</comment>
<dbReference type="EMBL" id="RAXU01000012">
    <property type="protein sequence ID" value="RKG32947.1"/>
    <property type="molecule type" value="Genomic_DNA"/>
</dbReference>
<dbReference type="InterPro" id="IPR031322">
    <property type="entry name" value="Shikimate/glucono_kinase"/>
</dbReference>
<dbReference type="SUPFAM" id="SSF52540">
    <property type="entry name" value="P-loop containing nucleoside triphosphate hydrolases"/>
    <property type="match status" value="1"/>
</dbReference>
<accession>A0A3A8EDI4</accession>
<evidence type="ECO:0000313" key="1">
    <source>
        <dbReference type="EMBL" id="RKG32947.1"/>
    </source>
</evidence>
<gene>
    <name evidence="1" type="ORF">D7V21_10760</name>
</gene>
<organism evidence="1 2">
    <name type="scientific">Acinetobacter guerrae</name>
    <dbReference type="NCBI Taxonomy" id="1843371"/>
    <lineage>
        <taxon>Bacteria</taxon>
        <taxon>Pseudomonadati</taxon>
        <taxon>Pseudomonadota</taxon>
        <taxon>Gammaproteobacteria</taxon>
        <taxon>Moraxellales</taxon>
        <taxon>Moraxellaceae</taxon>
        <taxon>Acinetobacter</taxon>
    </lineage>
</organism>
<protein>
    <recommendedName>
        <fullName evidence="3">Shikimate kinase</fullName>
    </recommendedName>
</protein>
<dbReference type="Proteomes" id="UP000269001">
    <property type="component" value="Unassembled WGS sequence"/>
</dbReference>
<dbReference type="InterPro" id="IPR027417">
    <property type="entry name" value="P-loop_NTPase"/>
</dbReference>
<name>A0A3A8EDI4_9GAMM</name>
<sequence length="179" mass="20568">MMIYLIGPGGAGKTTTAQLLASQLGWDCFDLDLYFMQTVGDISTYIDQFGYAYYAQKNIECYLTIMQKVHQKGSNAIVVCSSGFMTYPEDIHLNYLELKTQILEHCLTFVLLPSLSFEICVQEIVERQMNRSYLKASAEKERDKIIQRFHIYSQLPCQIMLTDVQPLQVVNNIKNNLNQ</sequence>
<dbReference type="AlphaFoldDB" id="A0A3A8EDI4"/>
<dbReference type="Pfam" id="PF01202">
    <property type="entry name" value="SKI"/>
    <property type="match status" value="1"/>
</dbReference>
<dbReference type="RefSeq" id="WP_120370487.1">
    <property type="nucleotide sequence ID" value="NZ_RAXU01000012.1"/>
</dbReference>